<name>A0ABP6X5R4_9ACTN</name>
<accession>A0ABP6X5R4</accession>
<dbReference type="InterPro" id="IPR015943">
    <property type="entry name" value="WD40/YVTN_repeat-like_dom_sf"/>
</dbReference>
<keyword evidence="3" id="KW-1185">Reference proteome</keyword>
<evidence type="ECO:0008006" key="4">
    <source>
        <dbReference type="Google" id="ProtNLM"/>
    </source>
</evidence>
<dbReference type="InterPro" id="IPR011044">
    <property type="entry name" value="Quino_amine_DH_bsu"/>
</dbReference>
<feature type="signal peptide" evidence="1">
    <location>
        <begin position="1"/>
        <end position="25"/>
    </location>
</feature>
<dbReference type="SUPFAM" id="SSF50969">
    <property type="entry name" value="YVTN repeat-like/Quinoprotein amine dehydrogenase"/>
    <property type="match status" value="1"/>
</dbReference>
<dbReference type="Gene3D" id="2.130.10.10">
    <property type="entry name" value="YVTN repeat-like/Quinoprotein amine dehydrogenase"/>
    <property type="match status" value="1"/>
</dbReference>
<evidence type="ECO:0000313" key="3">
    <source>
        <dbReference type="Proteomes" id="UP001500630"/>
    </source>
</evidence>
<dbReference type="EMBL" id="BAABDQ010000010">
    <property type="protein sequence ID" value="GAA3561683.1"/>
    <property type="molecule type" value="Genomic_DNA"/>
</dbReference>
<sequence length="325" mass="33794">MRIRLFAVLAACSVALGGTPAIAYAQPRQHEHGDSIRYASIKGCPDKDGAPRPCGGWRLVMHSGERRTLPDAQGIALDAKGKPSGYAPAAIAVSGNGQKVAYFTKAGRLAVRTLGGGVELLAKDALPRVGQDEVTLMLSDDGARLAAAITADKPEDTRIFDTATGALLGTVPGDLTLAGFSGDGGEVLASVQTGESVTDLAVYSDRGERLARVAPPQLVASNGPQALAADGRTVANVVAGKRSELVTYDLSSDEVTGRKKIKLPAGDIRMIDWTGDTQVTLHLIRQPGGSAKMTIVQIDTETGAVRVRDGYTVLKDTFVFAACGG</sequence>
<proteinExistence type="predicted"/>
<dbReference type="RefSeq" id="WP_345564939.1">
    <property type="nucleotide sequence ID" value="NZ_BAABDQ010000010.1"/>
</dbReference>
<evidence type="ECO:0000313" key="2">
    <source>
        <dbReference type="EMBL" id="GAA3561683.1"/>
    </source>
</evidence>
<reference evidence="3" key="1">
    <citation type="journal article" date="2019" name="Int. J. Syst. Evol. Microbiol.">
        <title>The Global Catalogue of Microorganisms (GCM) 10K type strain sequencing project: providing services to taxonomists for standard genome sequencing and annotation.</title>
        <authorList>
            <consortium name="The Broad Institute Genomics Platform"/>
            <consortium name="The Broad Institute Genome Sequencing Center for Infectious Disease"/>
            <person name="Wu L."/>
            <person name="Ma J."/>
        </authorList>
    </citation>
    <scope>NUCLEOTIDE SEQUENCE [LARGE SCALE GENOMIC DNA]</scope>
    <source>
        <strain evidence="3">JCM 17326</strain>
    </source>
</reference>
<protein>
    <recommendedName>
        <fullName evidence="4">WD40 repeat domain-containing protein</fullName>
    </recommendedName>
</protein>
<comment type="caution">
    <text evidence="2">The sequence shown here is derived from an EMBL/GenBank/DDBJ whole genome shotgun (WGS) entry which is preliminary data.</text>
</comment>
<feature type="chain" id="PRO_5045981702" description="WD40 repeat domain-containing protein" evidence="1">
    <location>
        <begin position="26"/>
        <end position="325"/>
    </location>
</feature>
<gene>
    <name evidence="2" type="ORF">GCM10022419_047920</name>
</gene>
<dbReference type="Proteomes" id="UP001500630">
    <property type="component" value="Unassembled WGS sequence"/>
</dbReference>
<evidence type="ECO:0000256" key="1">
    <source>
        <dbReference type="SAM" id="SignalP"/>
    </source>
</evidence>
<organism evidence="2 3">
    <name type="scientific">Nonomuraea rosea</name>
    <dbReference type="NCBI Taxonomy" id="638574"/>
    <lineage>
        <taxon>Bacteria</taxon>
        <taxon>Bacillati</taxon>
        <taxon>Actinomycetota</taxon>
        <taxon>Actinomycetes</taxon>
        <taxon>Streptosporangiales</taxon>
        <taxon>Streptosporangiaceae</taxon>
        <taxon>Nonomuraea</taxon>
    </lineage>
</organism>
<keyword evidence="1" id="KW-0732">Signal</keyword>